<dbReference type="PANTHER" id="PTHR43498">
    <property type="entry name" value="FERREDOXIN:COB-COM HETERODISULFIDE REDUCTASE SUBUNIT A"/>
    <property type="match status" value="1"/>
</dbReference>
<evidence type="ECO:0000256" key="5">
    <source>
        <dbReference type="ARBA" id="ARBA00023014"/>
    </source>
</evidence>
<evidence type="ECO:0000256" key="2">
    <source>
        <dbReference type="ARBA" id="ARBA00022723"/>
    </source>
</evidence>
<dbReference type="Gene3D" id="3.50.50.60">
    <property type="entry name" value="FAD/NAD(P)-binding domain"/>
    <property type="match status" value="1"/>
</dbReference>
<dbReference type="EMBL" id="RMBX01000001">
    <property type="protein sequence ID" value="RPD43008.1"/>
    <property type="molecule type" value="Genomic_DNA"/>
</dbReference>
<evidence type="ECO:0000313" key="9">
    <source>
        <dbReference type="Proteomes" id="UP000279089"/>
    </source>
</evidence>
<dbReference type="InterPro" id="IPR001119">
    <property type="entry name" value="SLH_dom"/>
</dbReference>
<evidence type="ECO:0000256" key="4">
    <source>
        <dbReference type="ARBA" id="ARBA00023004"/>
    </source>
</evidence>
<keyword evidence="5" id="KW-0411">Iron-sulfur</keyword>
<evidence type="ECO:0000256" key="3">
    <source>
        <dbReference type="ARBA" id="ARBA00023002"/>
    </source>
</evidence>
<dbReference type="InterPro" id="IPR036188">
    <property type="entry name" value="FAD/NAD-bd_sf"/>
</dbReference>
<dbReference type="AlphaFoldDB" id="A0A3N4MHE0"/>
<gene>
    <name evidence="8" type="ORF">EG028_01585</name>
</gene>
<dbReference type="Pfam" id="PF12831">
    <property type="entry name" value="FAD_oxidored"/>
    <property type="match status" value="1"/>
</dbReference>
<dbReference type="GO" id="GO:0046872">
    <property type="term" value="F:metal ion binding"/>
    <property type="evidence" value="ECO:0007669"/>
    <property type="project" value="UniProtKB-KW"/>
</dbReference>
<keyword evidence="2" id="KW-0479">Metal-binding</keyword>
<dbReference type="OrthoDB" id="668499at2"/>
<dbReference type="PROSITE" id="PS51272">
    <property type="entry name" value="SLH"/>
    <property type="match status" value="1"/>
</dbReference>
<dbReference type="RefSeq" id="WP_120514280.1">
    <property type="nucleotide sequence ID" value="NZ_QXZY01000001.1"/>
</dbReference>
<organism evidence="8 9">
    <name type="scientific">Chitinophaga barathri</name>
    <dbReference type="NCBI Taxonomy" id="1647451"/>
    <lineage>
        <taxon>Bacteria</taxon>
        <taxon>Pseudomonadati</taxon>
        <taxon>Bacteroidota</taxon>
        <taxon>Chitinophagia</taxon>
        <taxon>Chitinophagales</taxon>
        <taxon>Chitinophagaceae</taxon>
        <taxon>Chitinophaga</taxon>
    </lineage>
</organism>
<reference evidence="9" key="1">
    <citation type="submission" date="2018-11" db="EMBL/GenBank/DDBJ databases">
        <title>Chitinophaga lutea sp.nov., isolate from arsenic contaminated soil.</title>
        <authorList>
            <person name="Zong Y."/>
        </authorList>
    </citation>
    <scope>NUCLEOTIDE SEQUENCE [LARGE SCALE GENOMIC DNA]</scope>
    <source>
        <strain evidence="9">YLT18</strain>
    </source>
</reference>
<dbReference type="SUPFAM" id="SSF51905">
    <property type="entry name" value="FAD/NAD(P)-binding domain"/>
    <property type="match status" value="1"/>
</dbReference>
<dbReference type="GO" id="GO:0051539">
    <property type="term" value="F:4 iron, 4 sulfur cluster binding"/>
    <property type="evidence" value="ECO:0007669"/>
    <property type="project" value="UniProtKB-KW"/>
</dbReference>
<evidence type="ECO:0000256" key="1">
    <source>
        <dbReference type="ARBA" id="ARBA00022485"/>
    </source>
</evidence>
<dbReference type="Proteomes" id="UP000279089">
    <property type="component" value="Unassembled WGS sequence"/>
</dbReference>
<keyword evidence="3" id="KW-0560">Oxidoreductase</keyword>
<evidence type="ECO:0000313" key="8">
    <source>
        <dbReference type="EMBL" id="RPD43008.1"/>
    </source>
</evidence>
<accession>A0A3N4MHE0</accession>
<feature type="chain" id="PRO_5018322708" evidence="6">
    <location>
        <begin position="26"/>
        <end position="703"/>
    </location>
</feature>
<proteinExistence type="predicted"/>
<keyword evidence="6" id="KW-0732">Signal</keyword>
<name>A0A3N4MHE0_9BACT</name>
<feature type="signal peptide" evidence="6">
    <location>
        <begin position="1"/>
        <end position="25"/>
    </location>
</feature>
<evidence type="ECO:0000256" key="6">
    <source>
        <dbReference type="SAM" id="SignalP"/>
    </source>
</evidence>
<dbReference type="InterPro" id="IPR039650">
    <property type="entry name" value="HdrA-like"/>
</dbReference>
<dbReference type="PANTHER" id="PTHR43498:SF1">
    <property type="entry name" value="COB--COM HETERODISULFIDE REDUCTASE IRON-SULFUR SUBUNIT A"/>
    <property type="match status" value="1"/>
</dbReference>
<protein>
    <submittedName>
        <fullName evidence="8">FAD-dependent oxidoreductase</fullName>
    </submittedName>
</protein>
<keyword evidence="4" id="KW-0408">Iron</keyword>
<keyword evidence="1" id="KW-0004">4Fe-4S</keyword>
<sequence length="703" mass="77632">MKIKPAKLAAIFACIHFLNPSVSQAQATESFDVVIVSGSSGGIGAAIGAARLGASVALIEDTPVLGGMLSNGISNIDAFSYESLSGVFEEFRQEVKRHYAPLMDTDPVYLKKMPDKLKDRKFEANHIDKRSFQVNQANQGGTWEPKVADMIFKKMAAKYPRLKIFYKRYATGIIKDLDRICGVITTTDDGDERTFLGKVVIDATHEADIAAWGGVPYRVGREPRSALEPHAGSIFYFNDTGEILPGSTGRQDAAIVSYGLRLIVKNYKSDDGNAHILKNPPPGYDPLKYTASSFGGSPKIANGKVEMNINPNGNELQEINWSWPEANYKERKKLYEIYKNQALGFLYYVQHVNGKKHLGLANDEFRDNGNVPYRVFVREARRIEGEATMTEADINPFVSGNSLAPPFQTSSIAIGHYPIDAKLVRKKTDFSTPDKGEGDFFLKNAATAFQVPYGAIVPKNVDGLLVPVALSATHVAFSAVRMDPTWTATGQTAGIAAVLSIREGVDVRNVEVRKIQAELIKQKCKLVFYWDVPLDHPQFEIIQKMSIAQKLTGDANRDFHPDSLFTRADAAVLLARVFGLSPSVSNAHFKDVPYTHPAFREIETLFDHGALSALGIKPKWKEQNGYDAKKHSGFKQDYGFWNFNPDGTISGEELLEMIAVLKNEGVLTNQNQSNPTTEKLPVMPRTITRAAALGYLNPEFISL</sequence>
<feature type="domain" description="SLH" evidence="7">
    <location>
        <begin position="525"/>
        <end position="588"/>
    </location>
</feature>
<dbReference type="GO" id="GO:0016491">
    <property type="term" value="F:oxidoreductase activity"/>
    <property type="evidence" value="ECO:0007669"/>
    <property type="project" value="UniProtKB-KW"/>
</dbReference>
<comment type="caution">
    <text evidence="8">The sequence shown here is derived from an EMBL/GenBank/DDBJ whole genome shotgun (WGS) entry which is preliminary data.</text>
</comment>
<keyword evidence="9" id="KW-1185">Reference proteome</keyword>
<evidence type="ECO:0000259" key="7">
    <source>
        <dbReference type="PROSITE" id="PS51272"/>
    </source>
</evidence>